<comment type="caution">
    <text evidence="1">The sequence shown here is derived from an EMBL/GenBank/DDBJ whole genome shotgun (WGS) entry which is preliminary data.</text>
</comment>
<sequence length="71" mass="8242">MILKYGTKESILSFLKTAKDNNVRRIWSGHFCRSVSLREKLFFGVFAGILTLELKEDYNAQESDIVLTWVN</sequence>
<gene>
    <name evidence="1" type="ORF">LCGC14_1007340</name>
</gene>
<accession>A0A0F9NMT0</accession>
<evidence type="ECO:0000313" key="1">
    <source>
        <dbReference type="EMBL" id="KKN13342.1"/>
    </source>
</evidence>
<proteinExistence type="predicted"/>
<reference evidence="1" key="1">
    <citation type="journal article" date="2015" name="Nature">
        <title>Complex archaea that bridge the gap between prokaryotes and eukaryotes.</title>
        <authorList>
            <person name="Spang A."/>
            <person name="Saw J.H."/>
            <person name="Jorgensen S.L."/>
            <person name="Zaremba-Niedzwiedzka K."/>
            <person name="Martijn J."/>
            <person name="Lind A.E."/>
            <person name="van Eijk R."/>
            <person name="Schleper C."/>
            <person name="Guy L."/>
            <person name="Ettema T.J."/>
        </authorList>
    </citation>
    <scope>NUCLEOTIDE SEQUENCE</scope>
</reference>
<name>A0A0F9NMT0_9ZZZZ</name>
<organism evidence="1">
    <name type="scientific">marine sediment metagenome</name>
    <dbReference type="NCBI Taxonomy" id="412755"/>
    <lineage>
        <taxon>unclassified sequences</taxon>
        <taxon>metagenomes</taxon>
        <taxon>ecological metagenomes</taxon>
    </lineage>
</organism>
<dbReference type="EMBL" id="LAZR01003932">
    <property type="protein sequence ID" value="KKN13342.1"/>
    <property type="molecule type" value="Genomic_DNA"/>
</dbReference>
<protein>
    <submittedName>
        <fullName evidence="1">Uncharacterized protein</fullName>
    </submittedName>
</protein>
<dbReference type="AlphaFoldDB" id="A0A0F9NMT0"/>